<keyword evidence="2" id="KW-0413">Isomerase</keyword>
<accession>A0A7C1B175</accession>
<gene>
    <name evidence="2" type="ORF">ENG14_02725</name>
</gene>
<dbReference type="Pfam" id="PF01261">
    <property type="entry name" value="AP_endonuc_2"/>
    <property type="match status" value="1"/>
</dbReference>
<name>A0A7C1B175_9BACT</name>
<dbReference type="SUPFAM" id="SSF51658">
    <property type="entry name" value="Xylose isomerase-like"/>
    <property type="match status" value="1"/>
</dbReference>
<reference evidence="2" key="1">
    <citation type="journal article" date="2020" name="mSystems">
        <title>Genome- and Community-Level Interaction Insights into Carbon Utilization and Element Cycling Functions of Hydrothermarchaeota in Hydrothermal Sediment.</title>
        <authorList>
            <person name="Zhou Z."/>
            <person name="Liu Y."/>
            <person name="Xu W."/>
            <person name="Pan J."/>
            <person name="Luo Z.H."/>
            <person name="Li M."/>
        </authorList>
    </citation>
    <scope>NUCLEOTIDE SEQUENCE [LARGE SCALE GENOMIC DNA]</scope>
    <source>
        <strain evidence="2">HyVt-19</strain>
    </source>
</reference>
<dbReference type="GO" id="GO:0016853">
    <property type="term" value="F:isomerase activity"/>
    <property type="evidence" value="ECO:0007669"/>
    <property type="project" value="UniProtKB-KW"/>
</dbReference>
<dbReference type="EMBL" id="DQZW01000128">
    <property type="protein sequence ID" value="HDL89801.1"/>
    <property type="molecule type" value="Genomic_DNA"/>
</dbReference>
<dbReference type="PANTHER" id="PTHR12110:SF21">
    <property type="entry name" value="XYLOSE ISOMERASE-LIKE TIM BARREL DOMAIN-CONTAINING PROTEIN"/>
    <property type="match status" value="1"/>
</dbReference>
<dbReference type="InterPro" id="IPR050312">
    <property type="entry name" value="IolE/XylAMocC-like"/>
</dbReference>
<proteinExistence type="predicted"/>
<comment type="caution">
    <text evidence="2">The sequence shown here is derived from an EMBL/GenBank/DDBJ whole genome shotgun (WGS) entry which is preliminary data.</text>
</comment>
<dbReference type="Gene3D" id="3.20.20.150">
    <property type="entry name" value="Divalent-metal-dependent TIM barrel enzymes"/>
    <property type="match status" value="1"/>
</dbReference>
<evidence type="ECO:0000313" key="2">
    <source>
        <dbReference type="EMBL" id="HDL89801.1"/>
    </source>
</evidence>
<dbReference type="Proteomes" id="UP000886355">
    <property type="component" value="Unassembled WGS sequence"/>
</dbReference>
<sequence length="285" mass="31785">MLNFAFSTKSLKHFSLNDALNNIAKVGIRTVELYGERPHAYPPDFTAAQASSLLTQLSELKLKITTIDAYGTYGAAQSSKHLSWLAEDWVEREQQIRYTLDCARLAAALGIPKVVISAGSPIPETMDRMEAWRLFVANIYRVLSVVERLGVTLLLRPSPGYLIETSDQILAFLKEMEFPSSLKVDFDFAHLACAGEDPVDAFKTLLPYVENIHLSDAFCKESHAHVQVGEGQLDVKQFLTFLKEQNYDGQIVLYVDTEHTSADDVVAHTIEGLKKLGYSVGEENQ</sequence>
<protein>
    <submittedName>
        <fullName evidence="2">Sugar phosphate isomerase/epimerase</fullName>
    </submittedName>
</protein>
<dbReference type="InterPro" id="IPR013022">
    <property type="entry name" value="Xyl_isomerase-like_TIM-brl"/>
</dbReference>
<evidence type="ECO:0000259" key="1">
    <source>
        <dbReference type="Pfam" id="PF01261"/>
    </source>
</evidence>
<dbReference type="PANTHER" id="PTHR12110">
    <property type="entry name" value="HYDROXYPYRUVATE ISOMERASE"/>
    <property type="match status" value="1"/>
</dbReference>
<dbReference type="InterPro" id="IPR036237">
    <property type="entry name" value="Xyl_isomerase-like_sf"/>
</dbReference>
<dbReference type="AlphaFoldDB" id="A0A7C1B175"/>
<organism evidence="2">
    <name type="scientific">Thermodesulforhabdus norvegica</name>
    <dbReference type="NCBI Taxonomy" id="39841"/>
    <lineage>
        <taxon>Bacteria</taxon>
        <taxon>Pseudomonadati</taxon>
        <taxon>Thermodesulfobacteriota</taxon>
        <taxon>Syntrophobacteria</taxon>
        <taxon>Syntrophobacterales</taxon>
        <taxon>Thermodesulforhabdaceae</taxon>
        <taxon>Thermodesulforhabdus</taxon>
    </lineage>
</organism>
<feature type="domain" description="Xylose isomerase-like TIM barrel" evidence="1">
    <location>
        <begin position="22"/>
        <end position="275"/>
    </location>
</feature>